<gene>
    <name evidence="2" type="ORF">Bfra_006902</name>
</gene>
<dbReference type="OrthoDB" id="3540962at2759"/>
<comment type="caution">
    <text evidence="2">The sequence shown here is derived from an EMBL/GenBank/DDBJ whole genome shotgun (WGS) entry which is preliminary data.</text>
</comment>
<evidence type="ECO:0000313" key="3">
    <source>
        <dbReference type="Proteomes" id="UP000531561"/>
    </source>
</evidence>
<protein>
    <submittedName>
        <fullName evidence="2">Uncharacterized protein</fullName>
    </submittedName>
</protein>
<sequence>MKCVETSGLPICRECTTEVIIYKCAHLKVNKLHHCEGCRPRKSKYLSSRPELRLVPHNENMRGGMVCENYLDHEERRKKRKELILQKRVQVFPNSQSFQPESHSQLDPDYPKIPDATFKRPKVTIQQGQTLPPYHGYQYPYAREREPETQYAHTPVMTTTHESGPSAYGGYGYAGGYPHGQPNPQYIPLPASAIPPAWGQPIQPLIIEENPQRYADWENKRGREETRFSEAADRESTEKAARYESTLRRENARPREHRKSKR</sequence>
<feature type="compositionally biased region" description="Basic and acidic residues" evidence="1">
    <location>
        <begin position="216"/>
        <end position="254"/>
    </location>
</feature>
<proteinExistence type="predicted"/>
<feature type="region of interest" description="Disordered" evidence="1">
    <location>
        <begin position="216"/>
        <end position="262"/>
    </location>
</feature>
<dbReference type="GeneID" id="59260965"/>
<accession>A0A8H6B5Z3</accession>
<dbReference type="EMBL" id="JABFCT010000001">
    <property type="protein sequence ID" value="KAF5879695.1"/>
    <property type="molecule type" value="Genomic_DNA"/>
</dbReference>
<name>A0A8H6B5Z3_9HELO</name>
<dbReference type="RefSeq" id="XP_037198639.1">
    <property type="nucleotide sequence ID" value="XM_037337273.1"/>
</dbReference>
<dbReference type="AlphaFoldDB" id="A0A8H6B5Z3"/>
<evidence type="ECO:0000313" key="2">
    <source>
        <dbReference type="EMBL" id="KAF5879695.1"/>
    </source>
</evidence>
<evidence type="ECO:0000256" key="1">
    <source>
        <dbReference type="SAM" id="MobiDB-lite"/>
    </source>
</evidence>
<dbReference type="Proteomes" id="UP000531561">
    <property type="component" value="Unassembled WGS sequence"/>
</dbReference>
<reference evidence="2 3" key="1">
    <citation type="journal article" date="2020" name="Phytopathology">
        <title>A high-quality genome resource of Botrytis fragariae, a new and rapidly spreading fungal pathogen causing strawberry gray mold in the U.S.A.</title>
        <authorList>
            <person name="Wu Y."/>
            <person name="Saski C.A."/>
            <person name="Schnabel G."/>
            <person name="Xiao S."/>
            <person name="Hu M."/>
        </authorList>
    </citation>
    <scope>NUCLEOTIDE SEQUENCE [LARGE SCALE GENOMIC DNA]</scope>
    <source>
        <strain evidence="2 3">BVB16</strain>
    </source>
</reference>
<organism evidence="2 3">
    <name type="scientific">Botrytis fragariae</name>
    <dbReference type="NCBI Taxonomy" id="1964551"/>
    <lineage>
        <taxon>Eukaryota</taxon>
        <taxon>Fungi</taxon>
        <taxon>Dikarya</taxon>
        <taxon>Ascomycota</taxon>
        <taxon>Pezizomycotina</taxon>
        <taxon>Leotiomycetes</taxon>
        <taxon>Helotiales</taxon>
        <taxon>Sclerotiniaceae</taxon>
        <taxon>Botrytis</taxon>
    </lineage>
</organism>
<keyword evidence="3" id="KW-1185">Reference proteome</keyword>